<sequence length="351" mass="39881">MLLEAAAVCAFVGFGIAAYSIRRTGFTVFLHQVKYNYIGFVYYFDDLRKARYNRIELPLLSKRVAVVTGGSRGIGAEVVKKLLRCDMDVVVACRRPAAGEKLVREIRKSGTTIGRAKVRELNLSSVKSIKAFADWVQREYGRVHMLINNAAVMFPPTYTETEDGFEEQWGVNYLSHFLLTALLLPCLQNAGQTGGYSRIVNVSSCALDIATIDFDYIRNSSRRPFNTYASYGQSKLAQIMFTLKLDKLLRDKSLKVQAYCVHPGIVRTDLFKETLLGRHKWLMIRWKTAEEGATPIVYTAVNKEVEYKGGLYISNCKELPIPPHALVEKTQKELFDLSLEQLQLRDFFQFL</sequence>
<evidence type="ECO:0008006" key="3">
    <source>
        <dbReference type="Google" id="ProtNLM"/>
    </source>
</evidence>
<dbReference type="InterPro" id="IPR002347">
    <property type="entry name" value="SDR_fam"/>
</dbReference>
<dbReference type="Proteomes" id="UP000279307">
    <property type="component" value="Chromosome 12"/>
</dbReference>
<dbReference type="InterPro" id="IPR036291">
    <property type="entry name" value="NAD(P)-bd_dom_sf"/>
</dbReference>
<gene>
    <name evidence="2" type="ORF">DMN91_012064</name>
</gene>
<dbReference type="PANTHER" id="PTHR43157">
    <property type="entry name" value="PHOSPHATIDYLINOSITOL-GLYCAN BIOSYNTHESIS CLASS F PROTEIN-RELATED"/>
    <property type="match status" value="1"/>
</dbReference>
<reference evidence="2" key="2">
    <citation type="submission" date="2018-07" db="EMBL/GenBank/DDBJ databases">
        <authorList>
            <person name="Mckenzie S.K."/>
            <person name="Kronauer D.J.C."/>
        </authorList>
    </citation>
    <scope>NUCLEOTIDE SEQUENCE</scope>
    <source>
        <strain evidence="2">Clonal line C1</strain>
    </source>
</reference>
<evidence type="ECO:0000256" key="1">
    <source>
        <dbReference type="ARBA" id="ARBA00023002"/>
    </source>
</evidence>
<organism evidence="2">
    <name type="scientific">Ooceraea biroi</name>
    <name type="common">Clonal raider ant</name>
    <name type="synonym">Cerapachys biroi</name>
    <dbReference type="NCBI Taxonomy" id="2015173"/>
    <lineage>
        <taxon>Eukaryota</taxon>
        <taxon>Metazoa</taxon>
        <taxon>Ecdysozoa</taxon>
        <taxon>Arthropoda</taxon>
        <taxon>Hexapoda</taxon>
        <taxon>Insecta</taxon>
        <taxon>Pterygota</taxon>
        <taxon>Neoptera</taxon>
        <taxon>Endopterygota</taxon>
        <taxon>Hymenoptera</taxon>
        <taxon>Apocrita</taxon>
        <taxon>Aculeata</taxon>
        <taxon>Formicoidea</taxon>
        <taxon>Formicidae</taxon>
        <taxon>Dorylinae</taxon>
        <taxon>Ooceraea</taxon>
    </lineage>
</organism>
<name>A0A3L8D7Q6_OOCBI</name>
<keyword evidence="1" id="KW-0560">Oxidoreductase</keyword>
<dbReference type="AlphaFoldDB" id="A0A3L8D7Q6"/>
<dbReference type="SUPFAM" id="SSF51735">
    <property type="entry name" value="NAD(P)-binding Rossmann-fold domains"/>
    <property type="match status" value="1"/>
</dbReference>
<accession>A0A3L8D7Q6</accession>
<dbReference type="OrthoDB" id="191139at2759"/>
<reference evidence="2" key="1">
    <citation type="journal article" date="2018" name="Genome Res.">
        <title>The genomic architecture and molecular evolution of ant odorant receptors.</title>
        <authorList>
            <person name="McKenzie S.K."/>
            <person name="Kronauer D.J.C."/>
        </authorList>
    </citation>
    <scope>NUCLEOTIDE SEQUENCE [LARGE SCALE GENOMIC DNA]</scope>
    <source>
        <strain evidence="2">Clonal line C1</strain>
    </source>
</reference>
<dbReference type="PRINTS" id="PR00081">
    <property type="entry name" value="GDHRDH"/>
</dbReference>
<proteinExistence type="predicted"/>
<dbReference type="EMBL" id="QOIP01000012">
    <property type="protein sequence ID" value="RLU16304.1"/>
    <property type="molecule type" value="Genomic_DNA"/>
</dbReference>
<comment type="caution">
    <text evidence="2">The sequence shown here is derived from an EMBL/GenBank/DDBJ whole genome shotgun (WGS) entry which is preliminary data.</text>
</comment>
<dbReference type="GO" id="GO:0016491">
    <property type="term" value="F:oxidoreductase activity"/>
    <property type="evidence" value="ECO:0007669"/>
    <property type="project" value="UniProtKB-KW"/>
</dbReference>
<evidence type="ECO:0000313" key="2">
    <source>
        <dbReference type="EMBL" id="RLU16304.1"/>
    </source>
</evidence>
<dbReference type="PANTHER" id="PTHR43157:SF31">
    <property type="entry name" value="PHOSPHATIDYLINOSITOL-GLYCAN BIOSYNTHESIS CLASS F PROTEIN"/>
    <property type="match status" value="1"/>
</dbReference>
<dbReference type="Pfam" id="PF00106">
    <property type="entry name" value="adh_short"/>
    <property type="match status" value="1"/>
</dbReference>
<dbReference type="Gene3D" id="3.40.50.720">
    <property type="entry name" value="NAD(P)-binding Rossmann-like Domain"/>
    <property type="match status" value="1"/>
</dbReference>
<protein>
    <recommendedName>
        <fullName evidence="3">Dehydrogenase/reductase SDR family member on chromosome X</fullName>
    </recommendedName>
</protein>